<accession>A0AAW2D8K6</accession>
<dbReference type="Proteomes" id="UP001459277">
    <property type="component" value="Unassembled WGS sequence"/>
</dbReference>
<evidence type="ECO:0000256" key="2">
    <source>
        <dbReference type="PROSITE-ProRule" id="PRU10055"/>
    </source>
</evidence>
<evidence type="ECO:0000313" key="4">
    <source>
        <dbReference type="EMBL" id="KAL0006686.1"/>
    </source>
</evidence>
<dbReference type="Gene3D" id="3.20.20.80">
    <property type="entry name" value="Glycosidases"/>
    <property type="match status" value="1"/>
</dbReference>
<protein>
    <recommendedName>
        <fullName evidence="6">Beta-glucosidase</fullName>
    </recommendedName>
</protein>
<gene>
    <name evidence="4" type="ORF">SO802_008188</name>
</gene>
<proteinExistence type="inferred from homology"/>
<reference evidence="4 5" key="1">
    <citation type="submission" date="2024-01" db="EMBL/GenBank/DDBJ databases">
        <title>A telomere-to-telomere, gap-free genome of sweet tea (Lithocarpus litseifolius).</title>
        <authorList>
            <person name="Zhou J."/>
        </authorList>
    </citation>
    <scope>NUCLEOTIDE SEQUENCE [LARGE SCALE GENOMIC DNA]</scope>
    <source>
        <strain evidence="4">Zhou-2022a</strain>
        <tissue evidence="4">Leaf</tissue>
    </source>
</reference>
<dbReference type="InterPro" id="IPR001360">
    <property type="entry name" value="Glyco_hydro_1"/>
</dbReference>
<dbReference type="PRINTS" id="PR00131">
    <property type="entry name" value="GLHYDRLASE1"/>
</dbReference>
<dbReference type="PANTHER" id="PTHR10353">
    <property type="entry name" value="GLYCOSYL HYDROLASE"/>
    <property type="match status" value="1"/>
</dbReference>
<dbReference type="Pfam" id="PF00232">
    <property type="entry name" value="Glyco_hydro_1"/>
    <property type="match status" value="1"/>
</dbReference>
<sequence length="152" mass="17992">MADFLGFIDGVSQTAADWLYIYPRGIRELMLYIKKKYNNPPIYITENGVADNGSSPIQEALNDSLKIKYYHSHLSYLLEAIRARVDVKGYFVWSFLDDFEWGSGYTIRFGIIYVDYKNGLTRYMKRSAFWFKNFLRKENVIESKPLLYQRSY</sequence>
<dbReference type="SUPFAM" id="SSF51445">
    <property type="entry name" value="(Trans)glycosidases"/>
    <property type="match status" value="1"/>
</dbReference>
<feature type="active site" description="Nucleophile" evidence="2">
    <location>
        <position position="46"/>
    </location>
</feature>
<dbReference type="AlphaFoldDB" id="A0AAW2D8K6"/>
<comment type="caution">
    <text evidence="4">The sequence shown here is derived from an EMBL/GenBank/DDBJ whole genome shotgun (WGS) entry which is preliminary data.</text>
</comment>
<organism evidence="4 5">
    <name type="scientific">Lithocarpus litseifolius</name>
    <dbReference type="NCBI Taxonomy" id="425828"/>
    <lineage>
        <taxon>Eukaryota</taxon>
        <taxon>Viridiplantae</taxon>
        <taxon>Streptophyta</taxon>
        <taxon>Embryophyta</taxon>
        <taxon>Tracheophyta</taxon>
        <taxon>Spermatophyta</taxon>
        <taxon>Magnoliopsida</taxon>
        <taxon>eudicotyledons</taxon>
        <taxon>Gunneridae</taxon>
        <taxon>Pentapetalae</taxon>
        <taxon>rosids</taxon>
        <taxon>fabids</taxon>
        <taxon>Fagales</taxon>
        <taxon>Fagaceae</taxon>
        <taxon>Lithocarpus</taxon>
    </lineage>
</organism>
<keyword evidence="5" id="KW-1185">Reference proteome</keyword>
<dbReference type="EMBL" id="JAZDWU010000003">
    <property type="protein sequence ID" value="KAL0006686.1"/>
    <property type="molecule type" value="Genomic_DNA"/>
</dbReference>
<dbReference type="InterPro" id="IPR017853">
    <property type="entry name" value="GH"/>
</dbReference>
<evidence type="ECO:0000256" key="3">
    <source>
        <dbReference type="RuleBase" id="RU003690"/>
    </source>
</evidence>
<evidence type="ECO:0008006" key="6">
    <source>
        <dbReference type="Google" id="ProtNLM"/>
    </source>
</evidence>
<evidence type="ECO:0000313" key="5">
    <source>
        <dbReference type="Proteomes" id="UP001459277"/>
    </source>
</evidence>
<dbReference type="PANTHER" id="PTHR10353:SF44">
    <property type="entry name" value="BETA-GLUCOSIDASE 17"/>
    <property type="match status" value="1"/>
</dbReference>
<dbReference type="PROSITE" id="PS00572">
    <property type="entry name" value="GLYCOSYL_HYDROL_F1_1"/>
    <property type="match status" value="1"/>
</dbReference>
<dbReference type="InterPro" id="IPR018120">
    <property type="entry name" value="Glyco_hydro_1_AS"/>
</dbReference>
<comment type="similarity">
    <text evidence="1 3">Belongs to the glycosyl hydrolase 1 family.</text>
</comment>
<evidence type="ECO:0000256" key="1">
    <source>
        <dbReference type="ARBA" id="ARBA00010838"/>
    </source>
</evidence>
<dbReference type="GO" id="GO:0008422">
    <property type="term" value="F:beta-glucosidase activity"/>
    <property type="evidence" value="ECO:0007669"/>
    <property type="project" value="TreeGrafter"/>
</dbReference>
<name>A0AAW2D8K6_9ROSI</name>
<dbReference type="GO" id="GO:0005975">
    <property type="term" value="P:carbohydrate metabolic process"/>
    <property type="evidence" value="ECO:0007669"/>
    <property type="project" value="InterPro"/>
</dbReference>